<sequence>MDDNRGQRRQNEPPIHGASNARYHQALHDPAQQRRSFAGAQGERYRPTPLNTSPSGSGRGMGGSASYSGYYQEPAATAFSATAMPQGAMGYHHSPADYGQSDSRQTQSFTGAYNPTAIMYNVPQAAGPQSTGVYDTSQQFSSRQPAGLQMMSTDVAAPYFSNEPTNTATASAIQAQSTSSSAPQVYQQPSLQNYSTSGMATMGGMAAQSASSADVRMEDEYPTSGGLDQAYASYQSALREIFQNVRSGVLATASDSLLNVSDWLLSHVAELGLTSDDQNLHNDRIRLWDDFNHAWLGILQAQKDMMEAGQQPQRSQTLISKDGLEKMGNELVKLCDSVERHGLVDYQYGVAEERIVEILEECLDLYKTADASGQEAAASGSSRR</sequence>
<evidence type="ECO:0000313" key="3">
    <source>
        <dbReference type="Proteomes" id="UP001283341"/>
    </source>
</evidence>
<gene>
    <name evidence="2" type="ORF">B0H66DRAFT_118426</name>
</gene>
<dbReference type="AlphaFoldDB" id="A0AAE0MAT8"/>
<organism evidence="2 3">
    <name type="scientific">Apodospora peruviana</name>
    <dbReference type="NCBI Taxonomy" id="516989"/>
    <lineage>
        <taxon>Eukaryota</taxon>
        <taxon>Fungi</taxon>
        <taxon>Dikarya</taxon>
        <taxon>Ascomycota</taxon>
        <taxon>Pezizomycotina</taxon>
        <taxon>Sordariomycetes</taxon>
        <taxon>Sordariomycetidae</taxon>
        <taxon>Sordariales</taxon>
        <taxon>Lasiosphaeriaceae</taxon>
        <taxon>Apodospora</taxon>
    </lineage>
</organism>
<evidence type="ECO:0000256" key="1">
    <source>
        <dbReference type="SAM" id="MobiDB-lite"/>
    </source>
</evidence>
<feature type="region of interest" description="Disordered" evidence="1">
    <location>
        <begin position="1"/>
        <end position="64"/>
    </location>
</feature>
<name>A0AAE0MAT8_9PEZI</name>
<accession>A0AAE0MAT8</accession>
<dbReference type="EMBL" id="JAUEDM010000002">
    <property type="protein sequence ID" value="KAK3325310.1"/>
    <property type="molecule type" value="Genomic_DNA"/>
</dbReference>
<dbReference type="Proteomes" id="UP001283341">
    <property type="component" value="Unassembled WGS sequence"/>
</dbReference>
<protein>
    <submittedName>
        <fullName evidence="2">Uncharacterized protein</fullName>
    </submittedName>
</protein>
<reference evidence="2" key="2">
    <citation type="submission" date="2023-06" db="EMBL/GenBank/DDBJ databases">
        <authorList>
            <consortium name="Lawrence Berkeley National Laboratory"/>
            <person name="Haridas S."/>
            <person name="Hensen N."/>
            <person name="Bonometti L."/>
            <person name="Westerberg I."/>
            <person name="Brannstrom I.O."/>
            <person name="Guillou S."/>
            <person name="Cros-Aarteil S."/>
            <person name="Calhoun S."/>
            <person name="Kuo A."/>
            <person name="Mondo S."/>
            <person name="Pangilinan J."/>
            <person name="Riley R."/>
            <person name="Labutti K."/>
            <person name="Andreopoulos B."/>
            <person name="Lipzen A."/>
            <person name="Chen C."/>
            <person name="Yanf M."/>
            <person name="Daum C."/>
            <person name="Ng V."/>
            <person name="Clum A."/>
            <person name="Steindorff A."/>
            <person name="Ohm R."/>
            <person name="Martin F."/>
            <person name="Silar P."/>
            <person name="Natvig D."/>
            <person name="Lalanne C."/>
            <person name="Gautier V."/>
            <person name="Ament-Velasquez S.L."/>
            <person name="Kruys A."/>
            <person name="Hutchinson M.I."/>
            <person name="Powell A.J."/>
            <person name="Barry K."/>
            <person name="Miller A.N."/>
            <person name="Grigoriev I.V."/>
            <person name="Debuchy R."/>
            <person name="Gladieux P."/>
            <person name="Thoren M.H."/>
            <person name="Johannesson H."/>
        </authorList>
    </citation>
    <scope>NUCLEOTIDE SEQUENCE</scope>
    <source>
        <strain evidence="2">CBS 118394</strain>
    </source>
</reference>
<feature type="compositionally biased region" description="Basic and acidic residues" evidence="1">
    <location>
        <begin position="1"/>
        <end position="11"/>
    </location>
</feature>
<feature type="compositionally biased region" description="Low complexity" evidence="1">
    <location>
        <begin position="167"/>
        <end position="184"/>
    </location>
</feature>
<evidence type="ECO:0000313" key="2">
    <source>
        <dbReference type="EMBL" id="KAK3325310.1"/>
    </source>
</evidence>
<keyword evidence="3" id="KW-1185">Reference proteome</keyword>
<proteinExistence type="predicted"/>
<comment type="caution">
    <text evidence="2">The sequence shown here is derived from an EMBL/GenBank/DDBJ whole genome shotgun (WGS) entry which is preliminary data.</text>
</comment>
<feature type="region of interest" description="Disordered" evidence="1">
    <location>
        <begin position="167"/>
        <end position="186"/>
    </location>
</feature>
<reference evidence="2" key="1">
    <citation type="journal article" date="2023" name="Mol. Phylogenet. Evol.">
        <title>Genome-scale phylogeny and comparative genomics of the fungal order Sordariales.</title>
        <authorList>
            <person name="Hensen N."/>
            <person name="Bonometti L."/>
            <person name="Westerberg I."/>
            <person name="Brannstrom I.O."/>
            <person name="Guillou S."/>
            <person name="Cros-Aarteil S."/>
            <person name="Calhoun S."/>
            <person name="Haridas S."/>
            <person name="Kuo A."/>
            <person name="Mondo S."/>
            <person name="Pangilinan J."/>
            <person name="Riley R."/>
            <person name="LaButti K."/>
            <person name="Andreopoulos B."/>
            <person name="Lipzen A."/>
            <person name="Chen C."/>
            <person name="Yan M."/>
            <person name="Daum C."/>
            <person name="Ng V."/>
            <person name="Clum A."/>
            <person name="Steindorff A."/>
            <person name="Ohm R.A."/>
            <person name="Martin F."/>
            <person name="Silar P."/>
            <person name="Natvig D.O."/>
            <person name="Lalanne C."/>
            <person name="Gautier V."/>
            <person name="Ament-Velasquez S.L."/>
            <person name="Kruys A."/>
            <person name="Hutchinson M.I."/>
            <person name="Powell A.J."/>
            <person name="Barry K."/>
            <person name="Miller A.N."/>
            <person name="Grigoriev I.V."/>
            <person name="Debuchy R."/>
            <person name="Gladieux P."/>
            <person name="Hiltunen Thoren M."/>
            <person name="Johannesson H."/>
        </authorList>
    </citation>
    <scope>NUCLEOTIDE SEQUENCE</scope>
    <source>
        <strain evidence="2">CBS 118394</strain>
    </source>
</reference>